<proteinExistence type="predicted"/>
<sequence length="602" mass="68314">MDLPRNINVVVPELSDHSTQDTINQHRLENLNMKNLSLAPQTTATSQANLRKQPAAVEESGGLDSPQSQPEGTFRGYSTGRSNGTFASNTSQPPHHTNSPLTNPGFLDAYQPRAGSIEGDDPSRPPTSPMLRQPETRPISEQQLINEVGNIYASLVMVEMKCVKVVQQQFQSKKVPTKDQWQALIGLHKTLLHDHHDFFLASQHPSASPALRQLASEYGMPARMWRHGIHSFLELMRHHLPDCLDHMLEFIYTAYSMVALLMESVPAFEETWIECLGDLARYRMAVESDLRDREIWAGVTQYWYHKAADKSPLHRWIDDVDKEFTLTSADIDLRTLFWFMFSAPVDFPIMPCLKRLVLKNRALSSPIIKTLTGQKFPALKELCLDALDILDMSSFLPSIPGPDELHGFPTIERLTITRCLIPDIPRLVEYWGHNACSVVLDFRFYLQQKDINICLPSTKELVLSGSFPRDIRYMTGARHITITPYNHEWNSSTCRNNLIDITGARFFTFNGVQWQTTWNSQLQCGQRLQYLSLKNVIVPVSLWTSLITIQSLFHVKIGVASVDAGYDSVVLTKFFVKFLSRGALSRYTPGIMLFLQMHGEVA</sequence>
<dbReference type="Proteomes" id="UP000242791">
    <property type="component" value="Unassembled WGS sequence"/>
</dbReference>
<evidence type="ECO:0000313" key="3">
    <source>
        <dbReference type="Proteomes" id="UP000242791"/>
    </source>
</evidence>
<evidence type="ECO:0000313" key="2">
    <source>
        <dbReference type="EMBL" id="OJD25068.1"/>
    </source>
</evidence>
<evidence type="ECO:0008006" key="4">
    <source>
        <dbReference type="Google" id="ProtNLM"/>
    </source>
</evidence>
<dbReference type="EMBL" id="LGTZ01000437">
    <property type="protein sequence ID" value="OJD25068.1"/>
    <property type="molecule type" value="Genomic_DNA"/>
</dbReference>
<reference evidence="2 3" key="1">
    <citation type="submission" date="2015-08" db="EMBL/GenBank/DDBJ databases">
        <title>Emmonsia species relationships and genome sequence.</title>
        <authorList>
            <person name="Cuomo C.A."/>
            <person name="Schwartz I.S."/>
            <person name="Kenyon C."/>
            <person name="De Hoog G.S."/>
            <person name="Govender N.P."/>
            <person name="Botha A."/>
            <person name="Moreno L."/>
            <person name="De Vries M."/>
            <person name="Munoz J.F."/>
            <person name="Stielow J.B."/>
        </authorList>
    </citation>
    <scope>NUCLEOTIDE SEQUENCE [LARGE SCALE GENOMIC DNA]</scope>
    <source>
        <strain evidence="2 3">EI222</strain>
    </source>
</reference>
<dbReference type="Gene3D" id="1.25.40.10">
    <property type="entry name" value="Tetratricopeptide repeat domain"/>
    <property type="match status" value="1"/>
</dbReference>
<keyword evidence="3" id="KW-1185">Reference proteome</keyword>
<accession>A0A1J9RAQ3</accession>
<dbReference type="STRING" id="1658174.A0A1J9RAQ3"/>
<dbReference type="VEuPathDB" id="FungiDB:ACJ73_03560"/>
<name>A0A1J9RAQ3_9EURO</name>
<dbReference type="OrthoDB" id="2017974at2759"/>
<dbReference type="SUPFAM" id="SSF52058">
    <property type="entry name" value="L domain-like"/>
    <property type="match status" value="1"/>
</dbReference>
<evidence type="ECO:0000256" key="1">
    <source>
        <dbReference type="SAM" id="MobiDB-lite"/>
    </source>
</evidence>
<dbReference type="AlphaFoldDB" id="A0A1J9RAQ3"/>
<comment type="caution">
    <text evidence="2">The sequence shown here is derived from an EMBL/GenBank/DDBJ whole genome shotgun (WGS) entry which is preliminary data.</text>
</comment>
<dbReference type="SUPFAM" id="SSF48452">
    <property type="entry name" value="TPR-like"/>
    <property type="match status" value="1"/>
</dbReference>
<dbReference type="InterPro" id="IPR011990">
    <property type="entry name" value="TPR-like_helical_dom_sf"/>
</dbReference>
<protein>
    <recommendedName>
        <fullName evidence="4">DNA/RNA-binding domain-containing protein</fullName>
    </recommendedName>
</protein>
<dbReference type="FunFam" id="1.25.40.10:FF:000202">
    <property type="entry name" value="Unplaced genomic scaffold supercont1.7, whole genome shotgun sequence"/>
    <property type="match status" value="1"/>
</dbReference>
<gene>
    <name evidence="2" type="ORF">ACJ73_03560</name>
</gene>
<feature type="compositionally biased region" description="Polar residues" evidence="1">
    <location>
        <begin position="79"/>
        <end position="102"/>
    </location>
</feature>
<organism evidence="2 3">
    <name type="scientific">Blastomyces percursus</name>
    <dbReference type="NCBI Taxonomy" id="1658174"/>
    <lineage>
        <taxon>Eukaryota</taxon>
        <taxon>Fungi</taxon>
        <taxon>Dikarya</taxon>
        <taxon>Ascomycota</taxon>
        <taxon>Pezizomycotina</taxon>
        <taxon>Eurotiomycetes</taxon>
        <taxon>Eurotiomycetidae</taxon>
        <taxon>Onygenales</taxon>
        <taxon>Ajellomycetaceae</taxon>
        <taxon>Blastomyces</taxon>
    </lineage>
</organism>
<feature type="region of interest" description="Disordered" evidence="1">
    <location>
        <begin position="43"/>
        <end position="141"/>
    </location>
</feature>